<dbReference type="InterPro" id="IPR036282">
    <property type="entry name" value="Glutathione-S-Trfase_C_sf"/>
</dbReference>
<dbReference type="SUPFAM" id="SSF47616">
    <property type="entry name" value="GST C-terminal domain-like"/>
    <property type="match status" value="1"/>
</dbReference>
<dbReference type="PANTHER" id="PTHR43969:SF9">
    <property type="entry name" value="GLUTATHIONE S TRANSFERASE D10, ISOFORM A-RELATED"/>
    <property type="match status" value="1"/>
</dbReference>
<organism evidence="2 3">
    <name type="scientific">Megaselia scalaris</name>
    <name type="common">Humpbacked fly</name>
    <name type="synonym">Phora scalaris</name>
    <dbReference type="NCBI Taxonomy" id="36166"/>
    <lineage>
        <taxon>Eukaryota</taxon>
        <taxon>Metazoa</taxon>
        <taxon>Ecdysozoa</taxon>
        <taxon>Arthropoda</taxon>
        <taxon>Hexapoda</taxon>
        <taxon>Insecta</taxon>
        <taxon>Pterygota</taxon>
        <taxon>Neoptera</taxon>
        <taxon>Endopterygota</taxon>
        <taxon>Diptera</taxon>
        <taxon>Brachycera</taxon>
        <taxon>Muscomorpha</taxon>
        <taxon>Platypezoidea</taxon>
        <taxon>Phoridae</taxon>
        <taxon>Megaseliini</taxon>
        <taxon>Megaselia</taxon>
    </lineage>
</organism>
<accession>T1GT20</accession>
<dbReference type="Proteomes" id="UP000015102">
    <property type="component" value="Unassembled WGS sequence"/>
</dbReference>
<evidence type="ECO:0000259" key="1">
    <source>
        <dbReference type="PROSITE" id="PS50405"/>
    </source>
</evidence>
<proteinExistence type="predicted"/>
<dbReference type="CDD" id="cd03177">
    <property type="entry name" value="GST_C_Delta_Epsilon"/>
    <property type="match status" value="1"/>
</dbReference>
<dbReference type="PROSITE" id="PS50405">
    <property type="entry name" value="GST_CTER"/>
    <property type="match status" value="1"/>
</dbReference>
<dbReference type="InterPro" id="IPR036249">
    <property type="entry name" value="Thioredoxin-like_sf"/>
</dbReference>
<name>T1GT20_MEGSC</name>
<reference evidence="2" key="2">
    <citation type="submission" date="2015-06" db="UniProtKB">
        <authorList>
            <consortium name="EnsemblMetazoa"/>
        </authorList>
    </citation>
    <scope>IDENTIFICATION</scope>
</reference>
<dbReference type="InterPro" id="IPR004046">
    <property type="entry name" value="GST_C"/>
</dbReference>
<dbReference type="Gene3D" id="1.20.1050.10">
    <property type="match status" value="1"/>
</dbReference>
<dbReference type="OMA" id="ANCILYP"/>
<dbReference type="EnsemblMetazoa" id="MESCA006840-RA">
    <property type="protein sequence ID" value="MESCA006840-PA"/>
    <property type="gene ID" value="MESCA006840"/>
</dbReference>
<dbReference type="AlphaFoldDB" id="T1GT20"/>
<dbReference type="FunFam" id="1.20.1050.10:FF:000007">
    <property type="entry name" value="Glutathione S-transferase 1-1"/>
    <property type="match status" value="1"/>
</dbReference>
<dbReference type="Pfam" id="PF00043">
    <property type="entry name" value="GST_C"/>
    <property type="match status" value="1"/>
</dbReference>
<dbReference type="HOGENOM" id="CLU_011226_2_1_1"/>
<evidence type="ECO:0000313" key="3">
    <source>
        <dbReference type="Proteomes" id="UP000015102"/>
    </source>
</evidence>
<evidence type="ECO:0000313" key="2">
    <source>
        <dbReference type="EnsemblMetazoa" id="MESCA006840-PA"/>
    </source>
</evidence>
<dbReference type="STRING" id="36166.T1GT20"/>
<dbReference type="InterPro" id="IPR010987">
    <property type="entry name" value="Glutathione-S-Trfase_C-like"/>
</dbReference>
<sequence>MSKPILFGVDGSPPTRFCLLTAKALNLDIEYRLVNMAGGEHRSEEFLKRIHSTQSLHAICTYLIQTYGSDKDQELYPTELFSRALVDQKLYFDAGVVFPKLRSIFLCVFNPAGPTKIPKELLTAIYEAYDFLEVFLSRTKYIAGDNFTVADLCCIATVSSAEFVPIDATKYPSLSDWVNRMKALPYYEINDKGAQELIALTEKLI</sequence>
<protein>
    <recommendedName>
        <fullName evidence="1">GST C-terminal domain-containing protein</fullName>
    </recommendedName>
</protein>
<dbReference type="Gene3D" id="3.40.30.10">
    <property type="entry name" value="Glutaredoxin"/>
    <property type="match status" value="1"/>
</dbReference>
<dbReference type="EMBL" id="CAQQ02175410">
    <property type="status" value="NOT_ANNOTATED_CDS"/>
    <property type="molecule type" value="Genomic_DNA"/>
</dbReference>
<dbReference type="GO" id="GO:0006749">
    <property type="term" value="P:glutathione metabolic process"/>
    <property type="evidence" value="ECO:0007669"/>
    <property type="project" value="TreeGrafter"/>
</dbReference>
<dbReference type="PANTHER" id="PTHR43969">
    <property type="entry name" value="GLUTATHIONE S TRANSFERASE D10, ISOFORM A-RELATED"/>
    <property type="match status" value="1"/>
</dbReference>
<reference evidence="3" key="1">
    <citation type="submission" date="2013-02" db="EMBL/GenBank/DDBJ databases">
        <authorList>
            <person name="Hughes D."/>
        </authorList>
    </citation>
    <scope>NUCLEOTIDE SEQUENCE</scope>
    <source>
        <strain>Durham</strain>
        <strain evidence="3">NC isolate 2 -- Noor lab</strain>
    </source>
</reference>
<keyword evidence="3" id="KW-1185">Reference proteome</keyword>
<dbReference type="GO" id="GO:0004364">
    <property type="term" value="F:glutathione transferase activity"/>
    <property type="evidence" value="ECO:0007669"/>
    <property type="project" value="TreeGrafter"/>
</dbReference>
<dbReference type="SUPFAM" id="SSF52833">
    <property type="entry name" value="Thioredoxin-like"/>
    <property type="match status" value="1"/>
</dbReference>
<feature type="domain" description="GST C-terminal" evidence="1">
    <location>
        <begin position="79"/>
        <end position="205"/>
    </location>
</feature>